<evidence type="ECO:0000313" key="1">
    <source>
        <dbReference type="EMBL" id="TWG28228.1"/>
    </source>
</evidence>
<comment type="caution">
    <text evidence="1">The sequence shown here is derived from an EMBL/GenBank/DDBJ whole genome shotgun (WGS) entry which is preliminary data.</text>
</comment>
<reference evidence="1 2" key="1">
    <citation type="submission" date="2019-06" db="EMBL/GenBank/DDBJ databases">
        <title>Sequencing the genomes of 1000 actinobacteria strains.</title>
        <authorList>
            <person name="Klenk H.-P."/>
        </authorList>
    </citation>
    <scope>NUCLEOTIDE SEQUENCE [LARGE SCALE GENOMIC DNA]</scope>
    <source>
        <strain evidence="1 2">DSM 102131</strain>
    </source>
</reference>
<sequence>MSPDWEFRYYSFDSRWGPGEEMASMRNGSGDAYSIVFSPPGAFIRGLDHESPMSPARNDELWPGLVDTVPEVFSAHVNEPAFSYKGMLSATVCLWRQVDDDRWQAGDIDFPSGDDPDGADGLFEVLVDPTPMGYQRFAEDYYETSVDIEAVSEVLALRPLTEDLVRRLNPDVTMDLVEYLAEISYPPGTA</sequence>
<dbReference type="EMBL" id="VIXA01000001">
    <property type="protein sequence ID" value="TWG28228.1"/>
    <property type="molecule type" value="Genomic_DNA"/>
</dbReference>
<name>A0A561WWJ3_9ACTN</name>
<dbReference type="AlphaFoldDB" id="A0A561WWJ3"/>
<proteinExistence type="predicted"/>
<dbReference type="Proteomes" id="UP000319927">
    <property type="component" value="Unassembled WGS sequence"/>
</dbReference>
<evidence type="ECO:0000313" key="2">
    <source>
        <dbReference type="Proteomes" id="UP000319927"/>
    </source>
</evidence>
<protein>
    <submittedName>
        <fullName evidence="1">Uncharacterized protein</fullName>
    </submittedName>
</protein>
<keyword evidence="2" id="KW-1185">Reference proteome</keyword>
<gene>
    <name evidence="1" type="ORF">FHX75_111379</name>
</gene>
<accession>A0A561WWJ3</accession>
<organism evidence="1 2">
    <name type="scientific">Micromonospora palomenae</name>
    <dbReference type="NCBI Taxonomy" id="1461247"/>
    <lineage>
        <taxon>Bacteria</taxon>
        <taxon>Bacillati</taxon>
        <taxon>Actinomycetota</taxon>
        <taxon>Actinomycetes</taxon>
        <taxon>Micromonosporales</taxon>
        <taxon>Micromonosporaceae</taxon>
        <taxon>Micromonospora</taxon>
    </lineage>
</organism>